<protein>
    <recommendedName>
        <fullName evidence="3">C6 transcription factor</fullName>
    </recommendedName>
</protein>
<dbReference type="VEuPathDB" id="FungiDB:CPSG_00830"/>
<dbReference type="AlphaFoldDB" id="E9CTD9"/>
<name>E9CTD9_COCPS</name>
<reference evidence="2" key="2">
    <citation type="submission" date="2010-03" db="EMBL/GenBank/DDBJ databases">
        <title>The genome sequence of Coccidioides posadasii strain Silveira.</title>
        <authorList>
            <consortium name="The Broad Institute Genome Sequencing Center for Infectious Disease"/>
            <person name="Neafsey D."/>
            <person name="Orbach M."/>
            <person name="Henn M.R."/>
            <person name="Cole G.T."/>
            <person name="Galgiani J."/>
            <person name="Gardner M.J."/>
            <person name="Kirkland T.N."/>
            <person name="Taylor J.W."/>
            <person name="Young S.K."/>
            <person name="Zeng Q."/>
            <person name="Koehrsen M."/>
            <person name="Alvarado L."/>
            <person name="Berlin A."/>
            <person name="Borenstein D."/>
            <person name="Chapman S.B."/>
            <person name="Chen Z."/>
            <person name="Engels R."/>
            <person name="Freedman E."/>
            <person name="Gellesch M."/>
            <person name="Goldberg J."/>
            <person name="Griggs A."/>
            <person name="Gujja S."/>
            <person name="Heilman E."/>
            <person name="Heiman D."/>
            <person name="Howarth C."/>
            <person name="Jen D."/>
            <person name="Larson L."/>
            <person name="Mehta T."/>
            <person name="Neiman D."/>
            <person name="Park D."/>
            <person name="Pearson M."/>
            <person name="Richards J."/>
            <person name="Roberts A."/>
            <person name="Saif S."/>
            <person name="Shea T."/>
            <person name="Shenoy N."/>
            <person name="Sisk P."/>
            <person name="Stolte C."/>
            <person name="Sykes S."/>
            <person name="Walk T."/>
            <person name="White J."/>
            <person name="Yandava C."/>
            <person name="Haas B."/>
            <person name="Nusbaum C."/>
            <person name="Birren B."/>
        </authorList>
    </citation>
    <scope>NUCLEOTIDE SEQUENCE [LARGE SCALE GENOMIC DNA]</scope>
    <source>
        <strain evidence="2">RMSCC 757 / Silveira</strain>
    </source>
</reference>
<organism evidence="2">
    <name type="scientific">Coccidioides posadasii (strain RMSCC 757 / Silveira)</name>
    <name type="common">Valley fever fungus</name>
    <dbReference type="NCBI Taxonomy" id="443226"/>
    <lineage>
        <taxon>Eukaryota</taxon>
        <taxon>Fungi</taxon>
        <taxon>Dikarya</taxon>
        <taxon>Ascomycota</taxon>
        <taxon>Pezizomycotina</taxon>
        <taxon>Eurotiomycetes</taxon>
        <taxon>Eurotiomycetidae</taxon>
        <taxon>Onygenales</taxon>
        <taxon>Onygenaceae</taxon>
        <taxon>Coccidioides</taxon>
    </lineage>
</organism>
<keyword evidence="2" id="KW-1185">Reference proteome</keyword>
<sequence length="344" mass="38343">MPTPETDSPEPDTYWSQFLSVTCNEENIGHVLHSAGDMVSVSRENLEAVTRFDVFTSHTLDAPLPRHILRTHGVSLSFKAPHLMHAVIACSISHLLHVAPSYVPNVPAEYHWNRSISLFNKELNGPIDSTNIDAVLCTCMLPTTHAFTNGVDPNDTETWIFSPPGKSSNWLYVGGGLSAICQRAESDGHHSIWAPVFKLSDEFYRNAEFQIEDIPPAFRDLCGIGQTSDSSNNPYYFPLRTLSVLMRLEPSAANLSKLVIFFGQMLTGYCNLIQKKKPRALLILAYWFGLMCSADQWWIQDRVRSECRAICKHLEGNYADPCIAELLAFPALACGHATSTQTLL</sequence>
<accession>E9CTD9</accession>
<evidence type="ECO:0008006" key="3">
    <source>
        <dbReference type="Google" id="ProtNLM"/>
    </source>
</evidence>
<dbReference type="GO" id="GO:0001228">
    <property type="term" value="F:DNA-binding transcription activator activity, RNA polymerase II-specific"/>
    <property type="evidence" value="ECO:0007669"/>
    <property type="project" value="TreeGrafter"/>
</dbReference>
<dbReference type="PANTHER" id="PTHR47784">
    <property type="entry name" value="STEROL UPTAKE CONTROL PROTEIN 2"/>
    <property type="match status" value="1"/>
</dbReference>
<dbReference type="PANTHER" id="PTHR47784:SF9">
    <property type="entry name" value="ZN(II)2CYS6 TRANSCRIPTION FACTOR (EUROFUNG)"/>
    <property type="match status" value="1"/>
</dbReference>
<dbReference type="EMBL" id="GL636486">
    <property type="protein sequence ID" value="EFW22931.1"/>
    <property type="molecule type" value="Genomic_DNA"/>
</dbReference>
<dbReference type="OrthoDB" id="416217at2759"/>
<evidence type="ECO:0000313" key="2">
    <source>
        <dbReference type="Proteomes" id="UP000002497"/>
    </source>
</evidence>
<dbReference type="VEuPathDB" id="FungiDB:D8B26_006489"/>
<dbReference type="STRING" id="443226.E9CTD9"/>
<dbReference type="InterPro" id="IPR053157">
    <property type="entry name" value="Sterol_Uptake_Regulator"/>
</dbReference>
<dbReference type="HOGENOM" id="CLU_024934_9_0_1"/>
<dbReference type="Proteomes" id="UP000002497">
    <property type="component" value="Unassembled WGS sequence"/>
</dbReference>
<gene>
    <name evidence="1" type="ORF">CPSG_00830</name>
</gene>
<reference evidence="2" key="1">
    <citation type="journal article" date="2010" name="Genome Res.">
        <title>Population genomic sequencing of Coccidioides fungi reveals recent hybridization and transposon control.</title>
        <authorList>
            <person name="Neafsey D.E."/>
            <person name="Barker B.M."/>
            <person name="Sharpton T.J."/>
            <person name="Stajich J.E."/>
            <person name="Park D.J."/>
            <person name="Whiston E."/>
            <person name="Hung C.-Y."/>
            <person name="McMahan C."/>
            <person name="White J."/>
            <person name="Sykes S."/>
            <person name="Heiman D."/>
            <person name="Young S."/>
            <person name="Zeng Q."/>
            <person name="Abouelleil A."/>
            <person name="Aftuck L."/>
            <person name="Bessette D."/>
            <person name="Brown A."/>
            <person name="FitzGerald M."/>
            <person name="Lui A."/>
            <person name="Macdonald J.P."/>
            <person name="Priest M."/>
            <person name="Orbach M.J."/>
            <person name="Galgiani J.N."/>
            <person name="Kirkland T.N."/>
            <person name="Cole G.T."/>
            <person name="Birren B.W."/>
            <person name="Henn M.R."/>
            <person name="Taylor J.W."/>
            <person name="Rounsley S.D."/>
        </authorList>
    </citation>
    <scope>NUCLEOTIDE SEQUENCE [LARGE SCALE GENOMIC DNA]</scope>
    <source>
        <strain evidence="2">RMSCC 757 / Silveira</strain>
    </source>
</reference>
<proteinExistence type="predicted"/>
<dbReference type="OMA" id="CGNCKIR"/>
<evidence type="ECO:0000313" key="1">
    <source>
        <dbReference type="EMBL" id="EFW22931.1"/>
    </source>
</evidence>